<keyword evidence="2 3" id="KW-0040">ANK repeat</keyword>
<dbReference type="InterPro" id="IPR002110">
    <property type="entry name" value="Ankyrin_rpt"/>
</dbReference>
<dbReference type="Proteomes" id="UP000001514">
    <property type="component" value="Unassembled WGS sequence"/>
</dbReference>
<dbReference type="PRINTS" id="PR01415">
    <property type="entry name" value="ANKYRIN"/>
</dbReference>
<evidence type="ECO:0000256" key="3">
    <source>
        <dbReference type="PROSITE-ProRule" id="PRU00023"/>
    </source>
</evidence>
<dbReference type="STRING" id="88036.D8ST19"/>
<organism evidence="5">
    <name type="scientific">Selaginella moellendorffii</name>
    <name type="common">Spikemoss</name>
    <dbReference type="NCBI Taxonomy" id="88036"/>
    <lineage>
        <taxon>Eukaryota</taxon>
        <taxon>Viridiplantae</taxon>
        <taxon>Streptophyta</taxon>
        <taxon>Embryophyta</taxon>
        <taxon>Tracheophyta</taxon>
        <taxon>Lycopodiopsida</taxon>
        <taxon>Selaginellales</taxon>
        <taxon>Selaginellaceae</taxon>
        <taxon>Selaginella</taxon>
    </lineage>
</organism>
<dbReference type="KEGG" id="smo:SELMODRAFT_446619"/>
<feature type="repeat" description="ANK" evidence="3">
    <location>
        <begin position="84"/>
        <end position="116"/>
    </location>
</feature>
<dbReference type="eggNOG" id="KOG0504">
    <property type="taxonomic scope" value="Eukaryota"/>
</dbReference>
<accession>D8ST19</accession>
<gene>
    <name evidence="4" type="ORF">SELMODRAFT_446619</name>
</gene>
<reference evidence="4 5" key="1">
    <citation type="journal article" date="2011" name="Science">
        <title>The Selaginella genome identifies genetic changes associated with the evolution of vascular plants.</title>
        <authorList>
            <person name="Banks J.A."/>
            <person name="Nishiyama T."/>
            <person name="Hasebe M."/>
            <person name="Bowman J.L."/>
            <person name="Gribskov M."/>
            <person name="dePamphilis C."/>
            <person name="Albert V.A."/>
            <person name="Aono N."/>
            <person name="Aoyama T."/>
            <person name="Ambrose B.A."/>
            <person name="Ashton N.W."/>
            <person name="Axtell M.J."/>
            <person name="Barker E."/>
            <person name="Barker M.S."/>
            <person name="Bennetzen J.L."/>
            <person name="Bonawitz N.D."/>
            <person name="Chapple C."/>
            <person name="Cheng C."/>
            <person name="Correa L.G."/>
            <person name="Dacre M."/>
            <person name="DeBarry J."/>
            <person name="Dreyer I."/>
            <person name="Elias M."/>
            <person name="Engstrom E.M."/>
            <person name="Estelle M."/>
            <person name="Feng L."/>
            <person name="Finet C."/>
            <person name="Floyd S.K."/>
            <person name="Frommer W.B."/>
            <person name="Fujita T."/>
            <person name="Gramzow L."/>
            <person name="Gutensohn M."/>
            <person name="Harholt J."/>
            <person name="Hattori M."/>
            <person name="Heyl A."/>
            <person name="Hirai T."/>
            <person name="Hiwatashi Y."/>
            <person name="Ishikawa M."/>
            <person name="Iwata M."/>
            <person name="Karol K.G."/>
            <person name="Koehler B."/>
            <person name="Kolukisaoglu U."/>
            <person name="Kubo M."/>
            <person name="Kurata T."/>
            <person name="Lalonde S."/>
            <person name="Li K."/>
            <person name="Li Y."/>
            <person name="Litt A."/>
            <person name="Lyons E."/>
            <person name="Manning G."/>
            <person name="Maruyama T."/>
            <person name="Michael T.P."/>
            <person name="Mikami K."/>
            <person name="Miyazaki S."/>
            <person name="Morinaga S."/>
            <person name="Murata T."/>
            <person name="Mueller-Roeber B."/>
            <person name="Nelson D.R."/>
            <person name="Obara M."/>
            <person name="Oguri Y."/>
            <person name="Olmstead R.G."/>
            <person name="Onodera N."/>
            <person name="Petersen B.L."/>
            <person name="Pils B."/>
            <person name="Prigge M."/>
            <person name="Rensing S.A."/>
            <person name="Riano-Pachon D.M."/>
            <person name="Roberts A.W."/>
            <person name="Sato Y."/>
            <person name="Scheller H.V."/>
            <person name="Schulz B."/>
            <person name="Schulz C."/>
            <person name="Shakirov E.V."/>
            <person name="Shibagaki N."/>
            <person name="Shinohara N."/>
            <person name="Shippen D.E."/>
            <person name="Soerensen I."/>
            <person name="Sotooka R."/>
            <person name="Sugimoto N."/>
            <person name="Sugita M."/>
            <person name="Sumikawa N."/>
            <person name="Tanurdzic M."/>
            <person name="Theissen G."/>
            <person name="Ulvskov P."/>
            <person name="Wakazuki S."/>
            <person name="Weng J.K."/>
            <person name="Willats W.W."/>
            <person name="Wipf D."/>
            <person name="Wolf P.G."/>
            <person name="Yang L."/>
            <person name="Zimmer A.D."/>
            <person name="Zhu Q."/>
            <person name="Mitros T."/>
            <person name="Hellsten U."/>
            <person name="Loque D."/>
            <person name="Otillar R."/>
            <person name="Salamov A."/>
            <person name="Schmutz J."/>
            <person name="Shapiro H."/>
            <person name="Lindquist E."/>
            <person name="Lucas S."/>
            <person name="Rokhsar D."/>
            <person name="Grigoriev I.V."/>
        </authorList>
    </citation>
    <scope>NUCLEOTIDE SEQUENCE [LARGE SCALE GENOMIC DNA]</scope>
</reference>
<name>D8ST19_SELML</name>
<dbReference type="AlphaFoldDB" id="D8ST19"/>
<dbReference type="PROSITE" id="PS50297">
    <property type="entry name" value="ANK_REP_REGION"/>
    <property type="match status" value="2"/>
</dbReference>
<dbReference type="PANTHER" id="PTHR24171">
    <property type="entry name" value="ANKYRIN REPEAT DOMAIN-CONTAINING PROTEIN 39-RELATED"/>
    <property type="match status" value="1"/>
</dbReference>
<dbReference type="HOGENOM" id="CLU_000134_20_2_1"/>
<evidence type="ECO:0000256" key="2">
    <source>
        <dbReference type="ARBA" id="ARBA00023043"/>
    </source>
</evidence>
<dbReference type="Gramene" id="EFJ12326">
    <property type="protein sequence ID" value="EFJ12326"/>
    <property type="gene ID" value="SELMODRAFT_446619"/>
</dbReference>
<dbReference type="EMBL" id="GL377639">
    <property type="protein sequence ID" value="EFJ12326.1"/>
    <property type="molecule type" value="Genomic_DNA"/>
</dbReference>
<evidence type="ECO:0000313" key="4">
    <source>
        <dbReference type="EMBL" id="EFJ12326.1"/>
    </source>
</evidence>
<dbReference type="Pfam" id="PF13637">
    <property type="entry name" value="Ank_4"/>
    <property type="match status" value="1"/>
</dbReference>
<keyword evidence="1" id="KW-0677">Repeat</keyword>
<dbReference type="SUPFAM" id="SSF48403">
    <property type="entry name" value="Ankyrin repeat"/>
    <property type="match status" value="1"/>
</dbReference>
<evidence type="ECO:0000313" key="5">
    <source>
        <dbReference type="Proteomes" id="UP000001514"/>
    </source>
</evidence>
<dbReference type="Gene3D" id="1.25.40.20">
    <property type="entry name" value="Ankyrin repeat-containing domain"/>
    <property type="match status" value="1"/>
</dbReference>
<evidence type="ECO:0000256" key="1">
    <source>
        <dbReference type="ARBA" id="ARBA00022737"/>
    </source>
</evidence>
<dbReference type="InParanoid" id="D8ST19"/>
<dbReference type="OMA" id="HASAMEE"/>
<dbReference type="OrthoDB" id="10057496at2759"/>
<keyword evidence="5" id="KW-1185">Reference proteome</keyword>
<proteinExistence type="predicted"/>
<feature type="repeat" description="ANK" evidence="3">
    <location>
        <begin position="51"/>
        <end position="83"/>
    </location>
</feature>
<dbReference type="SMART" id="SM00248">
    <property type="entry name" value="ANK"/>
    <property type="match status" value="3"/>
</dbReference>
<sequence>MGRVLPASEEPPPAQECEFDVDDLLQAARYGELEEVKLVAPLLPQNSHNEQGCTALHMASANGHLSIVKYLVERGENVNACNAENNTPLHWAALNGQVQVVEELIASGASASALNRYDRTPVDEALSRGKQEVVNAIAILTAAASLDDTSIQEEIN</sequence>
<dbReference type="PANTHER" id="PTHR24171:SF8">
    <property type="entry name" value="BRCA1-ASSOCIATED RING DOMAIN PROTEIN 1"/>
    <property type="match status" value="1"/>
</dbReference>
<protein>
    <submittedName>
        <fullName evidence="4">Uncharacterized protein</fullName>
    </submittedName>
</protein>
<dbReference type="PROSITE" id="PS50088">
    <property type="entry name" value="ANK_REPEAT"/>
    <property type="match status" value="2"/>
</dbReference>
<dbReference type="InterPro" id="IPR036770">
    <property type="entry name" value="Ankyrin_rpt-contain_sf"/>
</dbReference>